<dbReference type="AlphaFoldDB" id="A0A371DVK3"/>
<evidence type="ECO:0000256" key="1">
    <source>
        <dbReference type="ARBA" id="ARBA00022664"/>
    </source>
</evidence>
<organism evidence="4 5">
    <name type="scientific">Lentinus brumalis</name>
    <dbReference type="NCBI Taxonomy" id="2498619"/>
    <lineage>
        <taxon>Eukaryota</taxon>
        <taxon>Fungi</taxon>
        <taxon>Dikarya</taxon>
        <taxon>Basidiomycota</taxon>
        <taxon>Agaricomycotina</taxon>
        <taxon>Agaricomycetes</taxon>
        <taxon>Polyporales</taxon>
        <taxon>Polyporaceae</taxon>
        <taxon>Lentinus</taxon>
    </lineage>
</organism>
<dbReference type="GO" id="GO:0008270">
    <property type="term" value="F:zinc ion binding"/>
    <property type="evidence" value="ECO:0007669"/>
    <property type="project" value="UniProtKB-KW"/>
</dbReference>
<dbReference type="InterPro" id="IPR036875">
    <property type="entry name" value="Znf_CCHC_sf"/>
</dbReference>
<dbReference type="PROSITE" id="PS50158">
    <property type="entry name" value="ZF_CCHC"/>
    <property type="match status" value="1"/>
</dbReference>
<evidence type="ECO:0000313" key="4">
    <source>
        <dbReference type="EMBL" id="RDX56544.1"/>
    </source>
</evidence>
<dbReference type="OrthoDB" id="2750930at2759"/>
<dbReference type="InterPro" id="IPR001878">
    <property type="entry name" value="Znf_CCHC"/>
</dbReference>
<accession>A0A371DVK3</accession>
<keyword evidence="2" id="KW-0862">Zinc</keyword>
<evidence type="ECO:0000313" key="5">
    <source>
        <dbReference type="Proteomes" id="UP000256964"/>
    </source>
</evidence>
<evidence type="ECO:0000259" key="3">
    <source>
        <dbReference type="PROSITE" id="PS50158"/>
    </source>
</evidence>
<protein>
    <recommendedName>
        <fullName evidence="3">CCHC-type domain-containing protein</fullName>
    </recommendedName>
</protein>
<dbReference type="SMART" id="SM00343">
    <property type="entry name" value="ZnF_C2HC"/>
    <property type="match status" value="1"/>
</dbReference>
<dbReference type="EMBL" id="KZ857380">
    <property type="protein sequence ID" value="RDX56544.1"/>
    <property type="molecule type" value="Genomic_DNA"/>
</dbReference>
<keyword evidence="2" id="KW-0479">Metal-binding</keyword>
<gene>
    <name evidence="4" type="ORF">OH76DRAFT_1468095</name>
</gene>
<dbReference type="SUPFAM" id="SSF57756">
    <property type="entry name" value="Retrovirus zinc finger-like domains"/>
    <property type="match status" value="1"/>
</dbReference>
<dbReference type="GO" id="GO:0003676">
    <property type="term" value="F:nucleic acid binding"/>
    <property type="evidence" value="ECO:0007669"/>
    <property type="project" value="InterPro"/>
</dbReference>
<dbReference type="STRING" id="139420.A0A371DVK3"/>
<name>A0A371DVK3_9APHY</name>
<keyword evidence="1" id="KW-0507">mRNA processing</keyword>
<dbReference type="Gene3D" id="4.10.60.10">
    <property type="entry name" value="Zinc finger, CCHC-type"/>
    <property type="match status" value="1"/>
</dbReference>
<evidence type="ECO:0000256" key="2">
    <source>
        <dbReference type="PROSITE-ProRule" id="PRU00047"/>
    </source>
</evidence>
<proteinExistence type="predicted"/>
<dbReference type="Proteomes" id="UP000256964">
    <property type="component" value="Unassembled WGS sequence"/>
</dbReference>
<keyword evidence="2" id="KW-0863">Zinc-finger</keyword>
<sequence>MSHSPTPPGATTDILARLHKLLSDVALPKSKSAKNVSVPLFTFQSFLDLTVEALRSARTQSPLDTLSHKIDSLAAQIAKQAPSYAQALATGKPAKAAVLSPIALVPSVPVSEPHPPRFDFILRQLDYKHPVLAHDTPADIQRKINDILTNSRVRSTYDDFTSPPLRVRAVAKLRNGNIRLLWHNKQERDTARINDEEWLPQLSTKLEVFYTSYRVVIHGAPTTFNLDEEAGREEAAKTIVRENGYLGQECYHEEVVRDLRWMTQSGIPASKSHSSLVLSFTEPAFANLAIENGIAVGGRLLRVQRFRSLPTQCYNCHRFGHIARYCKSRHQEFGRFFYDPGSD</sequence>
<dbReference type="GO" id="GO:0006397">
    <property type="term" value="P:mRNA processing"/>
    <property type="evidence" value="ECO:0007669"/>
    <property type="project" value="UniProtKB-KW"/>
</dbReference>
<feature type="domain" description="CCHC-type" evidence="3">
    <location>
        <begin position="313"/>
        <end position="328"/>
    </location>
</feature>
<reference evidence="4 5" key="1">
    <citation type="journal article" date="2018" name="Biotechnol. Biofuels">
        <title>Integrative visual omics of the white-rot fungus Polyporus brumalis exposes the biotechnological potential of its oxidative enzymes for delignifying raw plant biomass.</title>
        <authorList>
            <person name="Miyauchi S."/>
            <person name="Rancon A."/>
            <person name="Drula E."/>
            <person name="Hage H."/>
            <person name="Chaduli D."/>
            <person name="Favel A."/>
            <person name="Grisel S."/>
            <person name="Henrissat B."/>
            <person name="Herpoel-Gimbert I."/>
            <person name="Ruiz-Duenas F.J."/>
            <person name="Chevret D."/>
            <person name="Hainaut M."/>
            <person name="Lin J."/>
            <person name="Wang M."/>
            <person name="Pangilinan J."/>
            <person name="Lipzen A."/>
            <person name="Lesage-Meessen L."/>
            <person name="Navarro D."/>
            <person name="Riley R."/>
            <person name="Grigoriev I.V."/>
            <person name="Zhou S."/>
            <person name="Raouche S."/>
            <person name="Rosso M.N."/>
        </authorList>
    </citation>
    <scope>NUCLEOTIDE SEQUENCE [LARGE SCALE GENOMIC DNA]</scope>
    <source>
        <strain evidence="4 5">BRFM 1820</strain>
    </source>
</reference>
<keyword evidence="5" id="KW-1185">Reference proteome</keyword>